<organism evidence="4 5">
    <name type="scientific">Littorina saxatilis</name>
    <dbReference type="NCBI Taxonomy" id="31220"/>
    <lineage>
        <taxon>Eukaryota</taxon>
        <taxon>Metazoa</taxon>
        <taxon>Spiralia</taxon>
        <taxon>Lophotrochozoa</taxon>
        <taxon>Mollusca</taxon>
        <taxon>Gastropoda</taxon>
        <taxon>Caenogastropoda</taxon>
        <taxon>Littorinimorpha</taxon>
        <taxon>Littorinoidea</taxon>
        <taxon>Littorinidae</taxon>
        <taxon>Littorina</taxon>
    </lineage>
</organism>
<feature type="compositionally biased region" description="Acidic residues" evidence="2">
    <location>
        <begin position="587"/>
        <end position="600"/>
    </location>
</feature>
<dbReference type="InterPro" id="IPR001024">
    <property type="entry name" value="PLAT/LH2_dom"/>
</dbReference>
<evidence type="ECO:0000259" key="3">
    <source>
        <dbReference type="PROSITE" id="PS50095"/>
    </source>
</evidence>
<dbReference type="EMBL" id="JBAMIC010000008">
    <property type="protein sequence ID" value="KAK7104389.1"/>
    <property type="molecule type" value="Genomic_DNA"/>
</dbReference>
<dbReference type="Gene3D" id="2.40.180.10">
    <property type="entry name" value="Catalase core domain"/>
    <property type="match status" value="3"/>
</dbReference>
<dbReference type="InterPro" id="IPR036392">
    <property type="entry name" value="PLAT/LH2_dom_sf"/>
</dbReference>
<feature type="domain" description="PLAT" evidence="3">
    <location>
        <begin position="326"/>
        <end position="444"/>
    </location>
</feature>
<comment type="caution">
    <text evidence="1">Lacks conserved residue(s) required for the propagation of feature annotation.</text>
</comment>
<proteinExistence type="predicted"/>
<feature type="domain" description="PLAT" evidence="3">
    <location>
        <begin position="198"/>
        <end position="317"/>
    </location>
</feature>
<name>A0AAN9GE81_9CAEN</name>
<reference evidence="4 5" key="1">
    <citation type="submission" date="2024-02" db="EMBL/GenBank/DDBJ databases">
        <title>Chromosome-scale genome assembly of the rough periwinkle Littorina saxatilis.</title>
        <authorList>
            <person name="De Jode A."/>
            <person name="Faria R."/>
            <person name="Formenti G."/>
            <person name="Sims Y."/>
            <person name="Smith T.P."/>
            <person name="Tracey A."/>
            <person name="Wood J.M.D."/>
            <person name="Zagrodzka Z.B."/>
            <person name="Johannesson K."/>
            <person name="Butlin R.K."/>
            <person name="Leder E.H."/>
        </authorList>
    </citation>
    <scope>NUCLEOTIDE SEQUENCE [LARGE SCALE GENOMIC DNA]</scope>
    <source>
        <strain evidence="4">Snail1</strain>
        <tissue evidence="4">Muscle</tissue>
    </source>
</reference>
<dbReference type="Proteomes" id="UP001374579">
    <property type="component" value="Unassembled WGS sequence"/>
</dbReference>
<feature type="region of interest" description="Disordered" evidence="2">
    <location>
        <begin position="559"/>
        <end position="612"/>
    </location>
</feature>
<evidence type="ECO:0000256" key="2">
    <source>
        <dbReference type="SAM" id="MobiDB-lite"/>
    </source>
</evidence>
<dbReference type="PANTHER" id="PTHR45901:SF3">
    <property type="entry name" value="LIPOXYGENASE HOMOLOGY DOMAIN-CONTAINING PROTEIN 1"/>
    <property type="match status" value="1"/>
</dbReference>
<dbReference type="SMART" id="SM00308">
    <property type="entry name" value="LH2"/>
    <property type="match status" value="2"/>
</dbReference>
<keyword evidence="5" id="KW-1185">Reference proteome</keyword>
<dbReference type="AlphaFoldDB" id="A0AAN9GE81"/>
<feature type="region of interest" description="Disordered" evidence="2">
    <location>
        <begin position="1"/>
        <end position="25"/>
    </location>
</feature>
<dbReference type="InterPro" id="IPR052970">
    <property type="entry name" value="Inner_ear_hair_cell_LOXHD"/>
</dbReference>
<protein>
    <recommendedName>
        <fullName evidence="3">PLAT domain-containing protein</fullName>
    </recommendedName>
</protein>
<feature type="compositionally biased region" description="Basic residues" evidence="2">
    <location>
        <begin position="562"/>
        <end position="574"/>
    </location>
</feature>
<sequence>MSFAGQMNGDPVWHKLPTQATSGGRRPLRSVRYTWAGPFNTKLYDDQLQELSKQTKDNLVRLAGNMMNKEPCDQYGIKHYHAEGRPKTAKPGDHLHRPSSRGSWSNMSVMFASASALDASSHPADDASSVMSTSSGAMNFCYLCSTMEEHQRNHMKLRVPKPLNKDGSLRLKRQKIHYIAPQPRVKMPVEEPIVLQEALYKVTVWTGDVPQASTDANVYITIVGDRGMLPKTRLFRRQGTTKFCFVRGAKEAFRVKGPKLGNIRMITVEHDGLEKKHGWYLNKVEIQCMLTNKVWVFTCKNWLSMHHGDFRIKRDLEAREKERTVREYEVTVETRKKHLAGTDANVYITLHGTEGNSLKHHLNAQNRGECFQKGQTNKFKIRVPNIGDIRSMRIEHDGQGVASGWFLNKVVLQDIHNPHVVYYFVYNGWLAKDIGDGLLWRELRAKKHLPKEVVTGKPVQYEVIAKTGDVRYAGTDANVYITFIGTKGKSDKLFLDDSKNNFERGMTENFKLSAMNVGSLKSIILGHDNSGPGAGWFCEYIKVRKHLTRQEIAKMLTEQKKAWKSTKQQRRKRLADKLDHREKENVSDDDDEEESDDSDDDTRKRSDKGKKDKRFADVFDRDGKVLKVPVYEEYSIPCKKWFASDEADGLMERELEVKEHTLYFQER</sequence>
<dbReference type="CDD" id="cd01756">
    <property type="entry name" value="PLAT_repeat"/>
    <property type="match status" value="1"/>
</dbReference>
<feature type="compositionally biased region" description="Basic and acidic residues" evidence="2">
    <location>
        <begin position="575"/>
        <end position="586"/>
    </location>
</feature>
<evidence type="ECO:0000313" key="5">
    <source>
        <dbReference type="Proteomes" id="UP001374579"/>
    </source>
</evidence>
<dbReference type="PROSITE" id="PS50095">
    <property type="entry name" value="PLAT"/>
    <property type="match status" value="3"/>
</dbReference>
<evidence type="ECO:0000313" key="4">
    <source>
        <dbReference type="EMBL" id="KAK7104389.1"/>
    </source>
</evidence>
<evidence type="ECO:0000256" key="1">
    <source>
        <dbReference type="PROSITE-ProRule" id="PRU00152"/>
    </source>
</evidence>
<dbReference type="Pfam" id="PF01477">
    <property type="entry name" value="PLAT"/>
    <property type="match status" value="3"/>
</dbReference>
<dbReference type="SUPFAM" id="SSF49723">
    <property type="entry name" value="Lipase/lipooxygenase domain (PLAT/LH2 domain)"/>
    <property type="match status" value="3"/>
</dbReference>
<gene>
    <name evidence="4" type="ORF">V1264_019115</name>
</gene>
<feature type="domain" description="PLAT" evidence="3">
    <location>
        <begin position="459"/>
        <end position="578"/>
    </location>
</feature>
<dbReference type="PANTHER" id="PTHR45901">
    <property type="entry name" value="PROTEIN CBG12474"/>
    <property type="match status" value="1"/>
</dbReference>
<accession>A0AAN9GE81</accession>
<comment type="caution">
    <text evidence="4">The sequence shown here is derived from an EMBL/GenBank/DDBJ whole genome shotgun (WGS) entry which is preliminary data.</text>
</comment>